<dbReference type="GO" id="GO:0008972">
    <property type="term" value="F:phosphomethylpyrimidine kinase activity"/>
    <property type="evidence" value="ECO:0007669"/>
    <property type="project" value="InterPro"/>
</dbReference>
<dbReference type="InterPro" id="IPR029056">
    <property type="entry name" value="Ribokinase-like"/>
</dbReference>
<reference evidence="16 18" key="4">
    <citation type="submission" date="2022-12" db="EMBL/GenBank/DDBJ databases">
        <title>Genome analysis and biological profiling of marine Salinicoccus roseus MOSEL-ME25.</title>
        <authorList>
            <person name="Mirza F.T."/>
            <person name="Xie Y."/>
            <person name="Shinwari Z.K."/>
        </authorList>
    </citation>
    <scope>NUCLEOTIDE SEQUENCE [LARGE SCALE GENOMIC DNA]</scope>
    <source>
        <strain evidence="16 18">MOSEL-ME25</strain>
    </source>
</reference>
<evidence type="ECO:0000256" key="13">
    <source>
        <dbReference type="ARBA" id="ARBA00049293"/>
    </source>
</evidence>
<gene>
    <name evidence="16" type="primary">thiD</name>
    <name evidence="16" type="ORF">F7P68_0010145</name>
    <name evidence="15" type="ORF">SN16_08770</name>
</gene>
<dbReference type="OrthoDB" id="9810880at2"/>
<dbReference type="CDD" id="cd01169">
    <property type="entry name" value="HMPP_kinase"/>
    <property type="match status" value="1"/>
</dbReference>
<evidence type="ECO:0000256" key="5">
    <source>
        <dbReference type="ARBA" id="ARBA00022741"/>
    </source>
</evidence>
<keyword evidence="5" id="KW-0547">Nucleotide-binding</keyword>
<comment type="catalytic activity">
    <reaction evidence="13">
        <text>pyridoxal + ATP = pyridoxal 5'-phosphate + ADP + H(+)</text>
        <dbReference type="Rhea" id="RHEA:10224"/>
        <dbReference type="ChEBI" id="CHEBI:15378"/>
        <dbReference type="ChEBI" id="CHEBI:17310"/>
        <dbReference type="ChEBI" id="CHEBI:30616"/>
        <dbReference type="ChEBI" id="CHEBI:456216"/>
        <dbReference type="ChEBI" id="CHEBI:597326"/>
        <dbReference type="EC" id="2.7.1.35"/>
    </reaction>
</comment>
<dbReference type="GeneID" id="77845647"/>
<dbReference type="RefSeq" id="WP_040106259.1">
    <property type="nucleotide sequence ID" value="NZ_JABEVU030000001.1"/>
</dbReference>
<organism evidence="15 17">
    <name type="scientific">Salinicoccus roseus</name>
    <dbReference type="NCBI Taxonomy" id="45670"/>
    <lineage>
        <taxon>Bacteria</taxon>
        <taxon>Bacillati</taxon>
        <taxon>Bacillota</taxon>
        <taxon>Bacilli</taxon>
        <taxon>Bacillales</taxon>
        <taxon>Staphylococcaceae</taxon>
        <taxon>Salinicoccus</taxon>
    </lineage>
</organism>
<sequence length="276" mass="29289">MALKKTLTIAGSDTSGGAGIAADLKTFQEHETYGMTALTTIVTMDPETWSHGVNPIPLDVVDAQIATALSISPDAIKTGMLPSEEVIERSKDAYLNSEAKHFVIDPVMVCKGDDEVLNPGLVDAMVEHLLPHATVVTPNLFEAGQLAGYKTPKTLDAAKKCAEVIHSKGAQHVIIKGGSEIEGEKAVDVYYDGKAFHLLSSDKIDASYNHGAGCTFAAAITANLANGQEPLEAIKNAKAFVTSAIKNGWKMNDHVGVVRHGAANTVEQIEVTEEQI</sequence>
<reference evidence="18" key="2">
    <citation type="submission" date="2020-04" db="EMBL/GenBank/DDBJ databases">
        <title>Genome analysis and biological profiling of marine Cellulosimicrobium funkei MOSEL-ME6.</title>
        <authorList>
            <person name="Tanveer F."/>
            <person name="Xie Y."/>
            <person name="Shinwari Z.K."/>
        </authorList>
    </citation>
    <scope>NUCLEOTIDE SEQUENCE [LARGE SCALE GENOMIC DNA]</scope>
    <source>
        <strain evidence="18">MOSEL-ME25</strain>
    </source>
</reference>
<dbReference type="STRING" id="45670.SN16_08770"/>
<evidence type="ECO:0000256" key="1">
    <source>
        <dbReference type="ARBA" id="ARBA00009879"/>
    </source>
</evidence>
<evidence type="ECO:0000313" key="18">
    <source>
        <dbReference type="Proteomes" id="UP000527860"/>
    </source>
</evidence>
<dbReference type="InterPro" id="IPR004399">
    <property type="entry name" value="HMP/HMP-P_kinase_dom"/>
</dbReference>
<dbReference type="InterPro" id="IPR013749">
    <property type="entry name" value="PM/HMP-P_kinase-1"/>
</dbReference>
<evidence type="ECO:0000256" key="12">
    <source>
        <dbReference type="ARBA" id="ARBA00042531"/>
    </source>
</evidence>
<evidence type="ECO:0000256" key="3">
    <source>
        <dbReference type="ARBA" id="ARBA00022679"/>
    </source>
</evidence>
<protein>
    <recommendedName>
        <fullName evidence="2">pyridoxal kinase</fullName>
        <ecNumber evidence="2">2.7.1.35</ecNumber>
    </recommendedName>
    <alternativeName>
        <fullName evidence="10">PN/PL/PM kinase</fullName>
    </alternativeName>
    <alternativeName>
        <fullName evidence="11">Pyridoxal kinase</fullName>
    </alternativeName>
    <alternativeName>
        <fullName evidence="9">Pyridoxamine kinase</fullName>
    </alternativeName>
    <alternativeName>
        <fullName evidence="12">Vitamin B6 kinase</fullName>
    </alternativeName>
</protein>
<dbReference type="NCBIfam" id="TIGR00097">
    <property type="entry name" value="HMP-P_kinase"/>
    <property type="match status" value="1"/>
</dbReference>
<dbReference type="PANTHER" id="PTHR20858:SF19">
    <property type="entry name" value="PYRIDOXINE KINASE"/>
    <property type="match status" value="1"/>
</dbReference>
<dbReference type="Pfam" id="PF08543">
    <property type="entry name" value="Phos_pyr_kin"/>
    <property type="match status" value="1"/>
</dbReference>
<keyword evidence="7" id="KW-0067">ATP-binding</keyword>
<keyword evidence="18" id="KW-1185">Reference proteome</keyword>
<accession>A0A0C2DK58</accession>
<dbReference type="GO" id="GO:0009228">
    <property type="term" value="P:thiamine biosynthetic process"/>
    <property type="evidence" value="ECO:0007669"/>
    <property type="project" value="InterPro"/>
</dbReference>
<evidence type="ECO:0000256" key="2">
    <source>
        <dbReference type="ARBA" id="ARBA00012104"/>
    </source>
</evidence>
<keyword evidence="8" id="KW-0460">Magnesium</keyword>
<evidence type="ECO:0000313" key="15">
    <source>
        <dbReference type="EMBL" id="KIH70353.1"/>
    </source>
</evidence>
<dbReference type="Proteomes" id="UP000527860">
    <property type="component" value="Unassembled WGS sequence"/>
</dbReference>
<evidence type="ECO:0000313" key="16">
    <source>
        <dbReference type="EMBL" id="MDB0580895.1"/>
    </source>
</evidence>
<dbReference type="Gene3D" id="3.40.1190.20">
    <property type="match status" value="1"/>
</dbReference>
<dbReference type="Proteomes" id="UP000031546">
    <property type="component" value="Unassembled WGS sequence"/>
</dbReference>
<dbReference type="EMBL" id="JABEVU030000001">
    <property type="protein sequence ID" value="MDB0580895.1"/>
    <property type="molecule type" value="Genomic_DNA"/>
</dbReference>
<dbReference type="GO" id="GO:0046872">
    <property type="term" value="F:metal ion binding"/>
    <property type="evidence" value="ECO:0007669"/>
    <property type="project" value="UniProtKB-KW"/>
</dbReference>
<evidence type="ECO:0000313" key="17">
    <source>
        <dbReference type="Proteomes" id="UP000031546"/>
    </source>
</evidence>
<keyword evidence="3 15" id="KW-0808">Transferase</keyword>
<evidence type="ECO:0000256" key="4">
    <source>
        <dbReference type="ARBA" id="ARBA00022723"/>
    </source>
</evidence>
<dbReference type="GO" id="GO:0005829">
    <property type="term" value="C:cytosol"/>
    <property type="evidence" value="ECO:0007669"/>
    <property type="project" value="TreeGrafter"/>
</dbReference>
<reference evidence="15 17" key="1">
    <citation type="submission" date="2015-01" db="EMBL/GenBank/DDBJ databases">
        <title>Genome sequences of high lactate-tolerant strain Salinicoccus roseus W12 with industrial interest.</title>
        <authorList>
            <person name="Wang H."/>
            <person name="Yu B."/>
        </authorList>
    </citation>
    <scope>NUCLEOTIDE SEQUENCE [LARGE SCALE GENOMIC DNA]</scope>
    <source>
        <strain evidence="15 17">W12</strain>
    </source>
</reference>
<evidence type="ECO:0000256" key="10">
    <source>
        <dbReference type="ARBA" id="ARBA00042348"/>
    </source>
</evidence>
<name>A0A0C2DK58_9STAP</name>
<dbReference type="EMBL" id="JXII01000007">
    <property type="protein sequence ID" value="KIH70353.1"/>
    <property type="molecule type" value="Genomic_DNA"/>
</dbReference>
<feature type="domain" description="Pyridoxamine kinase/Phosphomethylpyrimidine kinase" evidence="14">
    <location>
        <begin position="13"/>
        <end position="258"/>
    </location>
</feature>
<dbReference type="GO" id="GO:0008478">
    <property type="term" value="F:pyridoxal kinase activity"/>
    <property type="evidence" value="ECO:0007669"/>
    <property type="project" value="UniProtKB-EC"/>
</dbReference>
<dbReference type="FunFam" id="3.40.1190.20:FF:000003">
    <property type="entry name" value="Phosphomethylpyrimidine kinase ThiD"/>
    <property type="match status" value="1"/>
</dbReference>
<dbReference type="AlphaFoldDB" id="A0A0C2DK58"/>
<comment type="similarity">
    <text evidence="1">Belongs to the ThiD family.</text>
</comment>
<evidence type="ECO:0000259" key="14">
    <source>
        <dbReference type="Pfam" id="PF08543"/>
    </source>
</evidence>
<keyword evidence="4" id="KW-0479">Metal-binding</keyword>
<proteinExistence type="inferred from homology"/>
<evidence type="ECO:0000256" key="7">
    <source>
        <dbReference type="ARBA" id="ARBA00022840"/>
    </source>
</evidence>
<evidence type="ECO:0000256" key="9">
    <source>
        <dbReference type="ARBA" id="ARBA00042307"/>
    </source>
</evidence>
<evidence type="ECO:0000256" key="6">
    <source>
        <dbReference type="ARBA" id="ARBA00022777"/>
    </source>
</evidence>
<evidence type="ECO:0000256" key="11">
    <source>
        <dbReference type="ARBA" id="ARBA00042396"/>
    </source>
</evidence>
<reference evidence="16" key="3">
    <citation type="submission" date="2020-04" db="EMBL/GenBank/DDBJ databases">
        <authorList>
            <person name="Tanveer F."/>
            <person name="Xie Y."/>
            <person name="Shinwari Z.K."/>
        </authorList>
    </citation>
    <scope>NUCLEOTIDE SEQUENCE</scope>
    <source>
        <strain evidence="16">MOSEL-ME25</strain>
    </source>
</reference>
<keyword evidence="6 15" id="KW-0418">Kinase</keyword>
<dbReference type="GO" id="GO:0008902">
    <property type="term" value="F:hydroxymethylpyrimidine kinase activity"/>
    <property type="evidence" value="ECO:0007669"/>
    <property type="project" value="TreeGrafter"/>
</dbReference>
<dbReference type="SUPFAM" id="SSF53613">
    <property type="entry name" value="Ribokinase-like"/>
    <property type="match status" value="1"/>
</dbReference>
<dbReference type="GO" id="GO:0005524">
    <property type="term" value="F:ATP binding"/>
    <property type="evidence" value="ECO:0007669"/>
    <property type="project" value="UniProtKB-KW"/>
</dbReference>
<comment type="caution">
    <text evidence="15">The sequence shown here is derived from an EMBL/GenBank/DDBJ whole genome shotgun (WGS) entry which is preliminary data.</text>
</comment>
<dbReference type="PANTHER" id="PTHR20858">
    <property type="entry name" value="PHOSPHOMETHYLPYRIMIDINE KINASE"/>
    <property type="match status" value="1"/>
</dbReference>
<dbReference type="EC" id="2.7.1.35" evidence="2"/>
<evidence type="ECO:0000256" key="8">
    <source>
        <dbReference type="ARBA" id="ARBA00022842"/>
    </source>
</evidence>